<evidence type="ECO:0008006" key="3">
    <source>
        <dbReference type="Google" id="ProtNLM"/>
    </source>
</evidence>
<evidence type="ECO:0000313" key="2">
    <source>
        <dbReference type="Proteomes" id="UP001181046"/>
    </source>
</evidence>
<sequence>MIQVSSGGVRTIAPSLADIQEAFDYSESGRAKGKIIIKMAD</sequence>
<name>A0ABU3F8B8_9ENTE</name>
<comment type="caution">
    <text evidence="1">The sequence shown here is derived from an EMBL/GenBank/DDBJ whole genome shotgun (WGS) entry which is preliminary data.</text>
</comment>
<dbReference type="Proteomes" id="UP001181046">
    <property type="component" value="Unassembled WGS sequence"/>
</dbReference>
<dbReference type="RefSeq" id="WP_275578072.1">
    <property type="nucleotide sequence ID" value="NZ_BJDX01000006.1"/>
</dbReference>
<proteinExistence type="predicted"/>
<keyword evidence="2" id="KW-1185">Reference proteome</keyword>
<accession>A0ABU3F8B8</accession>
<organism evidence="1 2">
    <name type="scientific">Enterococcus xiangfangensis</name>
    <dbReference type="NCBI Taxonomy" id="1296537"/>
    <lineage>
        <taxon>Bacteria</taxon>
        <taxon>Bacillati</taxon>
        <taxon>Bacillota</taxon>
        <taxon>Bacilli</taxon>
        <taxon>Lactobacillales</taxon>
        <taxon>Enterococcaceae</taxon>
        <taxon>Enterococcus</taxon>
    </lineage>
</organism>
<protein>
    <recommendedName>
        <fullName evidence="3">Zinc-binding dehydrogenase</fullName>
    </recommendedName>
</protein>
<evidence type="ECO:0000313" key="1">
    <source>
        <dbReference type="EMBL" id="MDT2758903.1"/>
    </source>
</evidence>
<dbReference type="EMBL" id="JARQAJ010000001">
    <property type="protein sequence ID" value="MDT2758903.1"/>
    <property type="molecule type" value="Genomic_DNA"/>
</dbReference>
<reference evidence="1" key="1">
    <citation type="submission" date="2023-03" db="EMBL/GenBank/DDBJ databases">
        <authorList>
            <person name="Shen W."/>
            <person name="Cai J."/>
        </authorList>
    </citation>
    <scope>NUCLEOTIDE SEQUENCE</scope>
    <source>
        <strain evidence="1">P66-3</strain>
    </source>
</reference>
<gene>
    <name evidence="1" type="ORF">P7H27_03915</name>
</gene>